<proteinExistence type="inferred from homology"/>
<comment type="caution">
    <text evidence="12">The sequence shown here is derived from an EMBL/GenBank/DDBJ whole genome shotgun (WGS) entry which is preliminary data.</text>
</comment>
<dbReference type="GO" id="GO:0031429">
    <property type="term" value="C:box H/ACA snoRNP complex"/>
    <property type="evidence" value="ECO:0007669"/>
    <property type="project" value="UniProtKB-UniRule"/>
</dbReference>
<evidence type="ECO:0000256" key="8">
    <source>
        <dbReference type="ARBA" id="ARBA00023274"/>
    </source>
</evidence>
<dbReference type="GO" id="GO:0006364">
    <property type="term" value="P:rRNA processing"/>
    <property type="evidence" value="ECO:0007669"/>
    <property type="project" value="UniProtKB-KW"/>
</dbReference>
<comment type="function">
    <text evidence="9">Required for ribosome biogenesis. Part of a complex which catalyzes pseudouridylation of rRNA. This involves the isomerization of uridine such that the ribose is subsequently attached to C5, instead of the normal N1. Pseudouridine ('psi') residues may serve to stabilize the conformation of rRNAs.</text>
</comment>
<evidence type="ECO:0000256" key="10">
    <source>
        <dbReference type="SAM" id="MobiDB-lite"/>
    </source>
</evidence>
<evidence type="ECO:0000256" key="6">
    <source>
        <dbReference type="ARBA" id="ARBA00022980"/>
    </source>
</evidence>
<dbReference type="Pfam" id="PF01248">
    <property type="entry name" value="Ribosomal_L7Ae"/>
    <property type="match status" value="1"/>
</dbReference>
<comment type="similarity">
    <text evidence="2 9">Belongs to the eukaryotic ribosomal protein eL8 family.</text>
</comment>
<organism evidence="12 13">
    <name type="scientific">Coccomyxa viridis</name>
    <dbReference type="NCBI Taxonomy" id="1274662"/>
    <lineage>
        <taxon>Eukaryota</taxon>
        <taxon>Viridiplantae</taxon>
        <taxon>Chlorophyta</taxon>
        <taxon>core chlorophytes</taxon>
        <taxon>Trebouxiophyceae</taxon>
        <taxon>Trebouxiophyceae incertae sedis</taxon>
        <taxon>Coccomyxaceae</taxon>
        <taxon>Coccomyxa</taxon>
    </lineage>
</organism>
<gene>
    <name evidence="12" type="ORF">CVIRNUC_011222</name>
</gene>
<keyword evidence="6" id="KW-0689">Ribosomal protein</keyword>
<feature type="compositionally biased region" description="Basic and acidic residues" evidence="10">
    <location>
        <begin position="1"/>
        <end position="14"/>
    </location>
</feature>
<name>A0AAV1IPA3_9CHLO</name>
<dbReference type="GO" id="GO:0031120">
    <property type="term" value="P:snRNA pseudouridine synthesis"/>
    <property type="evidence" value="ECO:0007669"/>
    <property type="project" value="UniProtKB-UniRule"/>
</dbReference>
<evidence type="ECO:0000256" key="1">
    <source>
        <dbReference type="ARBA" id="ARBA00004604"/>
    </source>
</evidence>
<dbReference type="Proteomes" id="UP001314263">
    <property type="component" value="Unassembled WGS sequence"/>
</dbReference>
<sequence>MTKADKPKKEKRAADAAADGPEKKIKKSKKEKKDLTEEQVNGVTNGVAEPAAAAEEHAAESMSQQTKKKKRKSDASEASEAAPSEPPSTEKKKKKKAKAEQTAAVPIAEAPVEGTAIVTAEDEDVEDAQDDEDALPKEIVKKKGPFLIPIADPLADEKMTKKVLKLAKKASKRKQTKRGTKEVVKSIRKGLKGICILAGDISPIDVITHIPVLCEENQIPYIYVPSKEALGAAGLTKRPTSILMVLPKPLKGAVDDDESKEFAESYEAVRAKIGSIEPLYMRR</sequence>
<dbReference type="PRINTS" id="PR00883">
    <property type="entry name" value="NUCLEARHMG"/>
</dbReference>
<dbReference type="GO" id="GO:0005840">
    <property type="term" value="C:ribosome"/>
    <property type="evidence" value="ECO:0007669"/>
    <property type="project" value="UniProtKB-KW"/>
</dbReference>
<dbReference type="GO" id="GO:0000398">
    <property type="term" value="P:mRNA splicing, via spliceosome"/>
    <property type="evidence" value="ECO:0007669"/>
    <property type="project" value="UniProtKB-UniRule"/>
</dbReference>
<dbReference type="SUPFAM" id="SSF55315">
    <property type="entry name" value="L30e-like"/>
    <property type="match status" value="1"/>
</dbReference>
<keyword evidence="7 9" id="KW-0539">Nucleus</keyword>
<keyword evidence="13" id="KW-1185">Reference proteome</keyword>
<evidence type="ECO:0000256" key="7">
    <source>
        <dbReference type="ARBA" id="ARBA00023242"/>
    </source>
</evidence>
<feature type="region of interest" description="Disordered" evidence="10">
    <location>
        <begin position="1"/>
        <end position="115"/>
    </location>
</feature>
<keyword evidence="4" id="KW-0698">rRNA processing</keyword>
<dbReference type="AlphaFoldDB" id="A0AAV1IPA3"/>
<accession>A0AAV1IPA3</accession>
<dbReference type="InterPro" id="IPR029064">
    <property type="entry name" value="Ribosomal_eL30-like_sf"/>
</dbReference>
<feature type="domain" description="Ribosomal protein eL8/eL30/eS12/Gadd45" evidence="11">
    <location>
        <begin position="162"/>
        <end position="246"/>
    </location>
</feature>
<dbReference type="InterPro" id="IPR018492">
    <property type="entry name" value="Ribosomal_eL8/Nhp2"/>
</dbReference>
<keyword evidence="5 9" id="KW-0694">RNA-binding</keyword>
<comment type="subcellular location">
    <subcellularLocation>
        <location evidence="1 9">Nucleus</location>
        <location evidence="1 9">Nucleolus</location>
    </subcellularLocation>
</comment>
<dbReference type="InterPro" id="IPR004038">
    <property type="entry name" value="Ribosomal_eL8/eL30/eS12/Gad45"/>
</dbReference>
<evidence type="ECO:0000256" key="3">
    <source>
        <dbReference type="ARBA" id="ARBA00022517"/>
    </source>
</evidence>
<dbReference type="PROSITE" id="PS01082">
    <property type="entry name" value="RIBOSOMAL_L7AE"/>
    <property type="match status" value="1"/>
</dbReference>
<evidence type="ECO:0000256" key="5">
    <source>
        <dbReference type="ARBA" id="ARBA00022884"/>
    </source>
</evidence>
<protein>
    <recommendedName>
        <fullName evidence="9">H/ACA ribonucleoprotein complex subunit 2</fullName>
    </recommendedName>
    <alternativeName>
        <fullName evidence="9">Nucleolar protein family A member 2</fullName>
    </alternativeName>
</protein>
<comment type="function">
    <text evidence="9">Common component of the spliceosome and rRNA processing machinery.</text>
</comment>
<keyword evidence="8 9" id="KW-0687">Ribonucleoprotein</keyword>
<dbReference type="Gene3D" id="3.30.1330.30">
    <property type="match status" value="1"/>
</dbReference>
<dbReference type="EMBL" id="CAUYUE010000018">
    <property type="protein sequence ID" value="CAK0788000.1"/>
    <property type="molecule type" value="Genomic_DNA"/>
</dbReference>
<dbReference type="GO" id="GO:0003723">
    <property type="term" value="F:RNA binding"/>
    <property type="evidence" value="ECO:0007669"/>
    <property type="project" value="UniProtKB-UniRule"/>
</dbReference>
<evidence type="ECO:0000313" key="13">
    <source>
        <dbReference type="Proteomes" id="UP001314263"/>
    </source>
</evidence>
<evidence type="ECO:0000313" key="12">
    <source>
        <dbReference type="EMBL" id="CAK0788000.1"/>
    </source>
</evidence>
<dbReference type="InterPro" id="IPR004037">
    <property type="entry name" value="Ribosomal_eL8-like_CS"/>
</dbReference>
<dbReference type="PRINTS" id="PR00881">
    <property type="entry name" value="L7ARS6FAMILY"/>
</dbReference>
<dbReference type="PANTHER" id="PTHR11843">
    <property type="entry name" value="40S RIBOSOMAL PROTEIN S12"/>
    <property type="match status" value="1"/>
</dbReference>
<reference evidence="12 13" key="1">
    <citation type="submission" date="2023-10" db="EMBL/GenBank/DDBJ databases">
        <authorList>
            <person name="Maclean D."/>
            <person name="Macfadyen A."/>
        </authorList>
    </citation>
    <scope>NUCLEOTIDE SEQUENCE [LARGE SCALE GENOMIC DNA]</scope>
</reference>
<dbReference type="InterPro" id="IPR002415">
    <property type="entry name" value="H/ACA_rnp_Nhp2-like"/>
</dbReference>
<evidence type="ECO:0000256" key="2">
    <source>
        <dbReference type="ARBA" id="ARBA00007337"/>
    </source>
</evidence>
<evidence type="ECO:0000256" key="9">
    <source>
        <dbReference type="RuleBase" id="RU366039"/>
    </source>
</evidence>
<evidence type="ECO:0000256" key="4">
    <source>
        <dbReference type="ARBA" id="ARBA00022552"/>
    </source>
</evidence>
<evidence type="ECO:0000259" key="11">
    <source>
        <dbReference type="Pfam" id="PF01248"/>
    </source>
</evidence>
<keyword evidence="3" id="KW-0690">Ribosome biogenesis</keyword>
<dbReference type="FunFam" id="3.30.1330.30:FF:000015">
    <property type="entry name" value="H/ACA ribonucleoprotein complex subunit NHP2"/>
    <property type="match status" value="1"/>
</dbReference>